<organism evidence="1 2">
    <name type="scientific">Streptococcus mutans</name>
    <dbReference type="NCBI Taxonomy" id="1309"/>
    <lineage>
        <taxon>Bacteria</taxon>
        <taxon>Bacillati</taxon>
        <taxon>Bacillota</taxon>
        <taxon>Bacilli</taxon>
        <taxon>Lactobacillales</taxon>
        <taxon>Streptococcaceae</taxon>
        <taxon>Streptococcus</taxon>
    </lineage>
</organism>
<reference evidence="2" key="1">
    <citation type="submission" date="2020-12" db="EMBL/GenBank/DDBJ databases">
        <authorList>
            <person name="Wen Z.T."/>
        </authorList>
    </citation>
    <scope>NUCLEOTIDE SEQUENCE [LARGE SCALE GENOMIC DNA]</scope>
    <source>
        <strain evidence="2">27-3</strain>
    </source>
</reference>
<name>A0AAX1K507_STRMG</name>
<dbReference type="RefSeq" id="WP_192072122.1">
    <property type="nucleotide sequence ID" value="NZ_CP066294.2"/>
</dbReference>
<evidence type="ECO:0000313" key="2">
    <source>
        <dbReference type="Proteomes" id="UP000595884"/>
    </source>
</evidence>
<dbReference type="Proteomes" id="UP000595884">
    <property type="component" value="Chromosome"/>
</dbReference>
<evidence type="ECO:0000313" key="1">
    <source>
        <dbReference type="EMBL" id="QQL48162.1"/>
    </source>
</evidence>
<evidence type="ECO:0008006" key="3">
    <source>
        <dbReference type="Google" id="ProtNLM"/>
    </source>
</evidence>
<protein>
    <recommendedName>
        <fullName evidence="3">SnoaL-like domain-containing protein</fullName>
    </recommendedName>
</protein>
<dbReference type="InterPro" id="IPR032710">
    <property type="entry name" value="NTF2-like_dom_sf"/>
</dbReference>
<dbReference type="EMBL" id="CP066294">
    <property type="protein sequence ID" value="QQL48162.1"/>
    <property type="molecule type" value="Genomic_DNA"/>
</dbReference>
<proteinExistence type="predicted"/>
<accession>A0AAX1K507</accession>
<dbReference type="Gene3D" id="3.10.450.50">
    <property type="match status" value="1"/>
</dbReference>
<sequence length="93" mass="10923">MNILDRYFVFSDLAGKDKRKLTELCNLFSENAIIEANDGNTYSGREEINPFFEKFFNKNSELKHLWDTKEIADDLRRQIGRLYAAEKLESTLL</sequence>
<dbReference type="AlphaFoldDB" id="A0AAX1K507"/>
<dbReference type="SUPFAM" id="SSF54427">
    <property type="entry name" value="NTF2-like"/>
    <property type="match status" value="1"/>
</dbReference>
<gene>
    <name evidence="1" type="ORF">IGS65_004780</name>
</gene>